<evidence type="ECO:0000313" key="8">
    <source>
        <dbReference type="EMBL" id="OIQ78429.1"/>
    </source>
</evidence>
<dbReference type="InterPro" id="IPR000595">
    <property type="entry name" value="cNMP-bd_dom"/>
</dbReference>
<dbReference type="Pfam" id="PF03631">
    <property type="entry name" value="Virul_fac_BrkB"/>
    <property type="match status" value="1"/>
</dbReference>
<dbReference type="InterPro" id="IPR017039">
    <property type="entry name" value="Virul_fac_BrkB"/>
</dbReference>
<dbReference type="PROSITE" id="PS00889">
    <property type="entry name" value="CNMP_BINDING_2"/>
    <property type="match status" value="1"/>
</dbReference>
<dbReference type="SUPFAM" id="SSF51206">
    <property type="entry name" value="cAMP-binding domain-like"/>
    <property type="match status" value="1"/>
</dbReference>
<protein>
    <recommendedName>
        <fullName evidence="7">Cyclic nucleotide-binding domain-containing protein</fullName>
    </recommendedName>
</protein>
<dbReference type="InterPro" id="IPR014710">
    <property type="entry name" value="RmlC-like_jellyroll"/>
</dbReference>
<keyword evidence="4 6" id="KW-1133">Transmembrane helix</keyword>
<name>A0A1J5QR66_9ZZZZ</name>
<dbReference type="PANTHER" id="PTHR30213">
    <property type="entry name" value="INNER MEMBRANE PROTEIN YHJD"/>
    <property type="match status" value="1"/>
</dbReference>
<evidence type="ECO:0000256" key="6">
    <source>
        <dbReference type="SAM" id="Phobius"/>
    </source>
</evidence>
<dbReference type="GO" id="GO:0005886">
    <property type="term" value="C:plasma membrane"/>
    <property type="evidence" value="ECO:0007669"/>
    <property type="project" value="UniProtKB-SubCell"/>
</dbReference>
<dbReference type="PANTHER" id="PTHR30213:SF1">
    <property type="entry name" value="INNER MEMBRANE PROTEIN YHJD"/>
    <property type="match status" value="1"/>
</dbReference>
<dbReference type="EMBL" id="MLJW01001401">
    <property type="protein sequence ID" value="OIQ78429.1"/>
    <property type="molecule type" value="Genomic_DNA"/>
</dbReference>
<feature type="domain" description="Cyclic nucleotide-binding" evidence="7">
    <location>
        <begin position="296"/>
        <end position="418"/>
    </location>
</feature>
<proteinExistence type="predicted"/>
<dbReference type="CDD" id="cd00038">
    <property type="entry name" value="CAP_ED"/>
    <property type="match status" value="1"/>
</dbReference>
<evidence type="ECO:0000256" key="3">
    <source>
        <dbReference type="ARBA" id="ARBA00022692"/>
    </source>
</evidence>
<feature type="transmembrane region" description="Helical" evidence="6">
    <location>
        <begin position="271"/>
        <end position="289"/>
    </location>
</feature>
<feature type="transmembrane region" description="Helical" evidence="6">
    <location>
        <begin position="115"/>
        <end position="140"/>
    </location>
</feature>
<evidence type="ECO:0000259" key="7">
    <source>
        <dbReference type="PROSITE" id="PS50042"/>
    </source>
</evidence>
<feature type="transmembrane region" description="Helical" evidence="6">
    <location>
        <begin position="55"/>
        <end position="79"/>
    </location>
</feature>
<keyword evidence="3 6" id="KW-0812">Transmembrane</keyword>
<sequence length="430" mass="48797">MTTRFHKLRQLQQHPALARPRKILDRHRYSTPLFILRETLNAFRMHNGFSLSASLSFYAMFALIPMALLMFFLLSHLVISSNYAIVKLAILTSNLVPKFSHRIMIEVYNISKHKAVWGVFGMFALFWAVIPLAGALRSCFYAISSIAETPSFVRRTLKDALAVLGMLLLFFVFTFSGVMLEKVVSFLQPFSPFPGAIDSLTSLFLSTLLIAAFYRVFFPVPVALRHILIGSIVTAALWIAMRPAFSLFLLVNQSYGTIFGGMKNMFISIGWLYYSFAVFLLGTEMISTLRKKEVLLLRGLFGETTETHAGYLEKLMRLFGKTLARGDYVFREGNQGTEMYYLMSGEILIYHHGKMIRKLSAGEYFGEMALLASAERTADAVVESQHARILSISAENFETLLREEPTVAMSLLREMAQRLRQSSFNPELRQ</sequence>
<feature type="transmembrane region" description="Helical" evidence="6">
    <location>
        <begin position="227"/>
        <end position="251"/>
    </location>
</feature>
<reference evidence="8" key="1">
    <citation type="submission" date="2016-10" db="EMBL/GenBank/DDBJ databases">
        <title>Sequence of Gallionella enrichment culture.</title>
        <authorList>
            <person name="Poehlein A."/>
            <person name="Muehling M."/>
            <person name="Daniel R."/>
        </authorList>
    </citation>
    <scope>NUCLEOTIDE SEQUENCE</scope>
</reference>
<evidence type="ECO:0000256" key="1">
    <source>
        <dbReference type="ARBA" id="ARBA00004651"/>
    </source>
</evidence>
<feature type="transmembrane region" description="Helical" evidence="6">
    <location>
        <begin position="200"/>
        <end position="218"/>
    </location>
</feature>
<dbReference type="SMART" id="SM00100">
    <property type="entry name" value="cNMP"/>
    <property type="match status" value="1"/>
</dbReference>
<dbReference type="Pfam" id="PF00027">
    <property type="entry name" value="cNMP_binding"/>
    <property type="match status" value="1"/>
</dbReference>
<evidence type="ECO:0000256" key="2">
    <source>
        <dbReference type="ARBA" id="ARBA00022475"/>
    </source>
</evidence>
<dbReference type="AlphaFoldDB" id="A0A1J5QR66"/>
<dbReference type="InterPro" id="IPR018490">
    <property type="entry name" value="cNMP-bd_dom_sf"/>
</dbReference>
<keyword evidence="2" id="KW-1003">Cell membrane</keyword>
<dbReference type="PROSITE" id="PS50042">
    <property type="entry name" value="CNMP_BINDING_3"/>
    <property type="match status" value="1"/>
</dbReference>
<accession>A0A1J5QR66</accession>
<comment type="caution">
    <text evidence="8">The sequence shown here is derived from an EMBL/GenBank/DDBJ whole genome shotgun (WGS) entry which is preliminary data.</text>
</comment>
<dbReference type="Gene3D" id="2.60.120.10">
    <property type="entry name" value="Jelly Rolls"/>
    <property type="match status" value="1"/>
</dbReference>
<dbReference type="InterPro" id="IPR018488">
    <property type="entry name" value="cNMP-bd_CS"/>
</dbReference>
<evidence type="ECO:0000256" key="5">
    <source>
        <dbReference type="ARBA" id="ARBA00023136"/>
    </source>
</evidence>
<keyword evidence="5 6" id="KW-0472">Membrane</keyword>
<comment type="subcellular location">
    <subcellularLocation>
        <location evidence="1">Cell membrane</location>
        <topology evidence="1">Multi-pass membrane protein</topology>
    </subcellularLocation>
</comment>
<gene>
    <name evidence="8" type="ORF">GALL_398660</name>
</gene>
<feature type="transmembrane region" description="Helical" evidence="6">
    <location>
        <begin position="161"/>
        <end position="180"/>
    </location>
</feature>
<organism evidence="8">
    <name type="scientific">mine drainage metagenome</name>
    <dbReference type="NCBI Taxonomy" id="410659"/>
    <lineage>
        <taxon>unclassified sequences</taxon>
        <taxon>metagenomes</taxon>
        <taxon>ecological metagenomes</taxon>
    </lineage>
</organism>
<evidence type="ECO:0000256" key="4">
    <source>
        <dbReference type="ARBA" id="ARBA00022989"/>
    </source>
</evidence>